<proteinExistence type="predicted"/>
<evidence type="ECO:0000256" key="3">
    <source>
        <dbReference type="ARBA" id="ARBA00022692"/>
    </source>
</evidence>
<keyword evidence="9" id="KW-1185">Reference proteome</keyword>
<feature type="transmembrane region" description="Helical" evidence="7">
    <location>
        <begin position="201"/>
        <end position="221"/>
    </location>
</feature>
<feature type="transmembrane region" description="Helical" evidence="7">
    <location>
        <begin position="283"/>
        <end position="314"/>
    </location>
</feature>
<keyword evidence="4 7" id="KW-1133">Transmembrane helix</keyword>
<dbReference type="CDD" id="cd06581">
    <property type="entry name" value="TM_PBP1_LivM_like"/>
    <property type="match status" value="1"/>
</dbReference>
<feature type="compositionally biased region" description="Low complexity" evidence="6">
    <location>
        <begin position="365"/>
        <end position="388"/>
    </location>
</feature>
<feature type="region of interest" description="Disordered" evidence="6">
    <location>
        <begin position="365"/>
        <end position="423"/>
    </location>
</feature>
<reference evidence="8" key="1">
    <citation type="submission" date="2021-03" db="EMBL/GenBank/DDBJ databases">
        <title>Agromyces archimandritus sp. nov., isolated from the cockroach Archimandrita tessellata.</title>
        <authorList>
            <person name="Guzman J."/>
            <person name="Ortuzar M."/>
            <person name="Poehlein A."/>
            <person name="Daniel R."/>
            <person name="Trujillo M."/>
            <person name="Vilcinskas A."/>
        </authorList>
    </citation>
    <scope>NUCLEOTIDE SEQUENCE</scope>
    <source>
        <strain evidence="8">G127AT</strain>
    </source>
</reference>
<evidence type="ECO:0000256" key="4">
    <source>
        <dbReference type="ARBA" id="ARBA00022989"/>
    </source>
</evidence>
<evidence type="ECO:0000256" key="5">
    <source>
        <dbReference type="ARBA" id="ARBA00023136"/>
    </source>
</evidence>
<dbReference type="Pfam" id="PF02653">
    <property type="entry name" value="BPD_transp_2"/>
    <property type="match status" value="1"/>
</dbReference>
<feature type="transmembrane region" description="Helical" evidence="7">
    <location>
        <begin position="326"/>
        <end position="347"/>
    </location>
</feature>
<dbReference type="InterPro" id="IPR001851">
    <property type="entry name" value="ABC_transp_permease"/>
</dbReference>
<organism evidence="8 9">
    <name type="scientific">Agromyces archimandritae</name>
    <dbReference type="NCBI Taxonomy" id="2781962"/>
    <lineage>
        <taxon>Bacteria</taxon>
        <taxon>Bacillati</taxon>
        <taxon>Actinomycetota</taxon>
        <taxon>Actinomycetes</taxon>
        <taxon>Micrococcales</taxon>
        <taxon>Microbacteriaceae</taxon>
        <taxon>Agromyces</taxon>
    </lineage>
</organism>
<evidence type="ECO:0000313" key="9">
    <source>
        <dbReference type="Proteomes" id="UP000671914"/>
    </source>
</evidence>
<keyword evidence="2" id="KW-1003">Cell membrane</keyword>
<name>A0A975IPQ6_9MICO</name>
<feature type="transmembrane region" description="Helical" evidence="7">
    <location>
        <begin position="252"/>
        <end position="271"/>
    </location>
</feature>
<keyword evidence="5 7" id="KW-0472">Membrane</keyword>
<feature type="transmembrane region" description="Helical" evidence="7">
    <location>
        <begin position="69"/>
        <end position="88"/>
    </location>
</feature>
<feature type="transmembrane region" description="Helical" evidence="7">
    <location>
        <begin position="42"/>
        <end position="63"/>
    </location>
</feature>
<dbReference type="PANTHER" id="PTHR30482:SF10">
    <property type="entry name" value="HIGH-AFFINITY BRANCHED-CHAIN AMINO ACID TRANSPORT PROTEIN BRAE"/>
    <property type="match status" value="1"/>
</dbReference>
<sequence length="423" mass="44042">MAAPKTRDAAAHGAYIAAPAPLRPRPAPLSGLLAPQRFMNGLGLLLFIAALALPFITASPYVISILTSAFIYVMIAMGLNVVVGYAGLLDLGYIAFVAVGAYTSGILSTQLGWSMLETIPAVVVACILAGIVIGGPTLRLRSDYLAIVTLGFGEIIRITATNLDVTGGASGIHGIPTWSFFGWSFADGLDLGGIHFSAKILFYYFVVIVALGLATVGAARLSRGKLGRAWKSIRDDEDASEAMGINGYTTKLSAYIIGAVWGGLAGTLLATHLSAISPPSFEFLYSALILMAVVLGGMGSTPGVIIGALFVSLAPEFLREFSEWRYLIFGVLLVVVMIFRPSGLWPANAVLPFLKRRKPPAEAVAGADAAVPSDAAARPHAAVDAVARPDAEGAPDPAGQDPESTPPDVSPAAPAAPEQEEVR</sequence>
<dbReference type="Proteomes" id="UP000671914">
    <property type="component" value="Chromosome"/>
</dbReference>
<dbReference type="PANTHER" id="PTHR30482">
    <property type="entry name" value="HIGH-AFFINITY BRANCHED-CHAIN AMINO ACID TRANSPORT SYSTEM PERMEASE"/>
    <property type="match status" value="1"/>
</dbReference>
<feature type="transmembrane region" description="Helical" evidence="7">
    <location>
        <begin position="93"/>
        <end position="113"/>
    </location>
</feature>
<evidence type="ECO:0000256" key="2">
    <source>
        <dbReference type="ARBA" id="ARBA00022475"/>
    </source>
</evidence>
<comment type="subcellular location">
    <subcellularLocation>
        <location evidence="1">Cell membrane</location>
        <topology evidence="1">Multi-pass membrane protein</topology>
    </subcellularLocation>
</comment>
<evidence type="ECO:0000256" key="7">
    <source>
        <dbReference type="SAM" id="Phobius"/>
    </source>
</evidence>
<gene>
    <name evidence="8" type="ORF">G127AT_04805</name>
</gene>
<evidence type="ECO:0000313" key="8">
    <source>
        <dbReference type="EMBL" id="QTX05539.1"/>
    </source>
</evidence>
<accession>A0A975IPQ6</accession>
<evidence type="ECO:0000256" key="6">
    <source>
        <dbReference type="SAM" id="MobiDB-lite"/>
    </source>
</evidence>
<evidence type="ECO:0000256" key="1">
    <source>
        <dbReference type="ARBA" id="ARBA00004651"/>
    </source>
</evidence>
<feature type="transmembrane region" description="Helical" evidence="7">
    <location>
        <begin position="119"/>
        <end position="138"/>
    </location>
</feature>
<dbReference type="GO" id="GO:0015658">
    <property type="term" value="F:branched-chain amino acid transmembrane transporter activity"/>
    <property type="evidence" value="ECO:0007669"/>
    <property type="project" value="InterPro"/>
</dbReference>
<dbReference type="GO" id="GO:0005886">
    <property type="term" value="C:plasma membrane"/>
    <property type="evidence" value="ECO:0007669"/>
    <property type="project" value="UniProtKB-SubCell"/>
</dbReference>
<protein>
    <submittedName>
        <fullName evidence="8">Branched-chain amino acid ABC transporter permease</fullName>
    </submittedName>
</protein>
<dbReference type="EMBL" id="CP071696">
    <property type="protein sequence ID" value="QTX05539.1"/>
    <property type="molecule type" value="Genomic_DNA"/>
</dbReference>
<dbReference type="KEGG" id="aarc:G127AT_04805"/>
<keyword evidence="3 7" id="KW-0812">Transmembrane</keyword>
<dbReference type="AlphaFoldDB" id="A0A975IPQ6"/>
<dbReference type="InterPro" id="IPR043428">
    <property type="entry name" value="LivM-like"/>
</dbReference>
<dbReference type="RefSeq" id="WP_210900572.1">
    <property type="nucleotide sequence ID" value="NZ_CP071696.1"/>
</dbReference>